<proteinExistence type="predicted"/>
<gene>
    <name evidence="1" type="ORF">S2091_4225</name>
</gene>
<keyword evidence="2" id="KW-1185">Reference proteome</keyword>
<dbReference type="OrthoDB" id="8779150at2"/>
<dbReference type="EMBL" id="PUGF01000030">
    <property type="protein sequence ID" value="PRC91037.1"/>
    <property type="molecule type" value="Genomic_DNA"/>
</dbReference>
<dbReference type="Proteomes" id="UP000237839">
    <property type="component" value="Unassembled WGS sequence"/>
</dbReference>
<evidence type="ECO:0000313" key="1">
    <source>
        <dbReference type="EMBL" id="PRC91037.1"/>
    </source>
</evidence>
<organism evidence="1 2">
    <name type="scientific">Solimicrobium silvestre</name>
    <dbReference type="NCBI Taxonomy" id="2099400"/>
    <lineage>
        <taxon>Bacteria</taxon>
        <taxon>Pseudomonadati</taxon>
        <taxon>Pseudomonadota</taxon>
        <taxon>Betaproteobacteria</taxon>
        <taxon>Burkholderiales</taxon>
        <taxon>Oxalobacteraceae</taxon>
        <taxon>Solimicrobium</taxon>
    </lineage>
</organism>
<sequence>MAEPATATQSSNSKIGFMQVAVKGRIESSSSYEGKRATKIMTPAADEYSRPQILEVRSKNRLGENGDLVTLRCTLGGYQRKAYQAKDKESGEIKTVVPVDHTLDVIED</sequence>
<dbReference type="AlphaFoldDB" id="A0A2S9GTJ4"/>
<comment type="caution">
    <text evidence="1">The sequence shown here is derived from an EMBL/GenBank/DDBJ whole genome shotgun (WGS) entry which is preliminary data.</text>
</comment>
<reference evidence="1 2" key="1">
    <citation type="submission" date="2018-02" db="EMBL/GenBank/DDBJ databases">
        <title>Solimicrobium silvestre gen. nov., sp. nov., isolated from alpine forest soil.</title>
        <authorList>
            <person name="Margesin R."/>
            <person name="Albuquerque L."/>
            <person name="Zhang D.-C."/>
            <person name="Froufe H.J.C."/>
            <person name="Severino R."/>
            <person name="Roxo I."/>
            <person name="Egas C."/>
            <person name="Da Costa M.S."/>
        </authorList>
    </citation>
    <scope>NUCLEOTIDE SEQUENCE [LARGE SCALE GENOMIC DNA]</scope>
    <source>
        <strain evidence="1 2">S20-91</strain>
    </source>
</reference>
<evidence type="ECO:0008006" key="3">
    <source>
        <dbReference type="Google" id="ProtNLM"/>
    </source>
</evidence>
<dbReference type="RefSeq" id="WP_105533957.1">
    <property type="nucleotide sequence ID" value="NZ_PUGF01000030.1"/>
</dbReference>
<name>A0A2S9GTJ4_9BURK</name>
<protein>
    <recommendedName>
        <fullName evidence="3">Single-stranded DNA-binding protein</fullName>
    </recommendedName>
</protein>
<accession>A0A2S9GTJ4</accession>
<evidence type="ECO:0000313" key="2">
    <source>
        <dbReference type="Proteomes" id="UP000237839"/>
    </source>
</evidence>